<gene>
    <name evidence="1" type="ORF">LQ327_00215</name>
</gene>
<keyword evidence="2" id="KW-1185">Reference proteome</keyword>
<organism evidence="1 2">
    <name type="scientific">Actinomycetospora endophytica</name>
    <dbReference type="NCBI Taxonomy" id="2291215"/>
    <lineage>
        <taxon>Bacteria</taxon>
        <taxon>Bacillati</taxon>
        <taxon>Actinomycetota</taxon>
        <taxon>Actinomycetes</taxon>
        <taxon>Pseudonocardiales</taxon>
        <taxon>Pseudonocardiaceae</taxon>
        <taxon>Actinomycetospora</taxon>
    </lineage>
</organism>
<sequence>MLVAGTLLGIAISTSGRVETTAAAASNTSAVPFNPQSYAMKDYRGWTMEGAISDLDSLGLTMSLEDQSSANQRERRRWQR</sequence>
<accession>A0ABS8P0P4</accession>
<comment type="caution">
    <text evidence="1">The sequence shown here is derived from an EMBL/GenBank/DDBJ whole genome shotgun (WGS) entry which is preliminary data.</text>
</comment>
<name>A0ABS8P0P4_9PSEU</name>
<evidence type="ECO:0000313" key="1">
    <source>
        <dbReference type="EMBL" id="MCD2191815.1"/>
    </source>
</evidence>
<protein>
    <submittedName>
        <fullName evidence="1">Uncharacterized protein</fullName>
    </submittedName>
</protein>
<evidence type="ECO:0000313" key="2">
    <source>
        <dbReference type="Proteomes" id="UP001199469"/>
    </source>
</evidence>
<dbReference type="EMBL" id="JAJNDB010000001">
    <property type="protein sequence ID" value="MCD2191815.1"/>
    <property type="molecule type" value="Genomic_DNA"/>
</dbReference>
<proteinExistence type="predicted"/>
<reference evidence="1 2" key="1">
    <citation type="submission" date="2021-11" db="EMBL/GenBank/DDBJ databases">
        <title>Draft genome sequence of Actinomycetospora sp. SF1 isolated from the rhizosphere soil.</title>
        <authorList>
            <person name="Duangmal K."/>
            <person name="Chantavorakit T."/>
        </authorList>
    </citation>
    <scope>NUCLEOTIDE SEQUENCE [LARGE SCALE GENOMIC DNA]</scope>
    <source>
        <strain evidence="1 2">TBRC 5722</strain>
    </source>
</reference>
<dbReference type="RefSeq" id="WP_230729419.1">
    <property type="nucleotide sequence ID" value="NZ_JAJNDB010000001.1"/>
</dbReference>
<dbReference type="Proteomes" id="UP001199469">
    <property type="component" value="Unassembled WGS sequence"/>
</dbReference>